<dbReference type="EMBL" id="CAADJA010000002">
    <property type="protein sequence ID" value="VFS51812.1"/>
    <property type="molecule type" value="Genomic_DNA"/>
</dbReference>
<dbReference type="PROSITE" id="PS51257">
    <property type="entry name" value="PROKAR_LIPOPROTEIN"/>
    <property type="match status" value="1"/>
</dbReference>
<evidence type="ECO:0000313" key="1">
    <source>
        <dbReference type="EMBL" id="VFS51812.1"/>
    </source>
</evidence>
<evidence type="ECO:0000313" key="2">
    <source>
        <dbReference type="Proteomes" id="UP000373449"/>
    </source>
</evidence>
<name>A0A484ZTH4_9GAMM</name>
<dbReference type="RefSeq" id="WP_134531482.1">
    <property type="nucleotide sequence ID" value="NZ_CAADJA010000002.1"/>
</dbReference>
<accession>A0A484ZTH4</accession>
<organism evidence="1 2">
    <name type="scientific">Budvicia aquatica</name>
    <dbReference type="NCBI Taxonomy" id="82979"/>
    <lineage>
        <taxon>Bacteria</taxon>
        <taxon>Pseudomonadati</taxon>
        <taxon>Pseudomonadota</taxon>
        <taxon>Gammaproteobacteria</taxon>
        <taxon>Enterobacterales</taxon>
        <taxon>Budviciaceae</taxon>
        <taxon>Budvicia</taxon>
    </lineage>
</organism>
<dbReference type="InterPro" id="IPR011990">
    <property type="entry name" value="TPR-like_helical_dom_sf"/>
</dbReference>
<proteinExistence type="predicted"/>
<reference evidence="1 2" key="1">
    <citation type="submission" date="2019-03" db="EMBL/GenBank/DDBJ databases">
        <authorList>
            <consortium name="Pathogen Informatics"/>
        </authorList>
    </citation>
    <scope>NUCLEOTIDE SEQUENCE [LARGE SCALE GENOMIC DNA]</scope>
    <source>
        <strain evidence="1 2">NCTC12282</strain>
    </source>
</reference>
<protein>
    <submittedName>
        <fullName evidence="1">Uncharacterized protein</fullName>
    </submittedName>
</protein>
<dbReference type="Proteomes" id="UP000373449">
    <property type="component" value="Unassembled WGS sequence"/>
</dbReference>
<dbReference type="AlphaFoldDB" id="A0A484ZTH4"/>
<dbReference type="Gene3D" id="1.25.40.10">
    <property type="entry name" value="Tetratricopeptide repeat domain"/>
    <property type="match status" value="1"/>
</dbReference>
<dbReference type="SUPFAM" id="SSF81901">
    <property type="entry name" value="HCP-like"/>
    <property type="match status" value="1"/>
</dbReference>
<gene>
    <name evidence="1" type="ORF">NCTC12282_05463</name>
</gene>
<sequence>MGNKDRYYIVALSIFTLLLGGCVPVQQAKSPTFKPTIKSTDKSMLGGLQQYMAALEQQGEKGDIAAQRQLGAMFSASGNSEQADRWLRLSAESGDADAQAKLGDIYTASSQYDEALNWYTNRPVREMPRLKVRLPIFISKAGEPILIWSSQYIGIIWPQGRV</sequence>